<gene>
    <name evidence="2" type="ORF">DFP72DRAFT_1041456</name>
</gene>
<feature type="compositionally biased region" description="Low complexity" evidence="1">
    <location>
        <begin position="52"/>
        <end position="61"/>
    </location>
</feature>
<protein>
    <submittedName>
        <fullName evidence="2">Uncharacterized protein</fullName>
    </submittedName>
</protein>
<accession>A0A8H6ICJ1</accession>
<reference evidence="2 3" key="1">
    <citation type="submission" date="2020-07" db="EMBL/GenBank/DDBJ databases">
        <title>Comparative genomics of pyrophilous fungi reveals a link between fire events and developmental genes.</title>
        <authorList>
            <consortium name="DOE Joint Genome Institute"/>
            <person name="Steindorff A.S."/>
            <person name="Carver A."/>
            <person name="Calhoun S."/>
            <person name="Stillman K."/>
            <person name="Liu H."/>
            <person name="Lipzen A."/>
            <person name="Pangilinan J."/>
            <person name="Labutti K."/>
            <person name="Bruns T.D."/>
            <person name="Grigoriev I.V."/>
        </authorList>
    </citation>
    <scope>NUCLEOTIDE SEQUENCE [LARGE SCALE GENOMIC DNA]</scope>
    <source>
        <strain evidence="2 3">CBS 144469</strain>
    </source>
</reference>
<sequence>MSLSYPASRFVELQQSVTSHTHHPGHRGQVQHYDEKYPPDYEQATSPDTDDGAAGAPAARLPEPPPAPCALARPAATNDTTPPQTGGGLERWVYTHRLVAGGTPMQFMISVESSTGHPNPGRYTFRLTMKVNSIERPLGDPIERTLRVDPRQLEFVVFVFPGKTSLPAGCLWSLRVWLRVNGVDHRLFGEDELWIGKDPDFNSIGDASFARLKHQDVQEQVYNAFVGRALVSFTVRWVRVQGNLYKYSLEYEAGGVGGGLFDDLRLKLDVDPRSVTFLIFTVPSNSVPAGASHKLRVWLRTLIPVSHGDPSAAYVLPFNDAYVYQRLWKTDDFKVGSNLQFENLGPKMVMGFSLGGPECIRVPVGRGYEGGFAGYGHGAGSSLGSMEEAKRAGYDF</sequence>
<evidence type="ECO:0000256" key="1">
    <source>
        <dbReference type="SAM" id="MobiDB-lite"/>
    </source>
</evidence>
<proteinExistence type="predicted"/>
<dbReference type="OrthoDB" id="3210666at2759"/>
<keyword evidence="3" id="KW-1185">Reference proteome</keyword>
<organism evidence="2 3">
    <name type="scientific">Ephemerocybe angulata</name>
    <dbReference type="NCBI Taxonomy" id="980116"/>
    <lineage>
        <taxon>Eukaryota</taxon>
        <taxon>Fungi</taxon>
        <taxon>Dikarya</taxon>
        <taxon>Basidiomycota</taxon>
        <taxon>Agaricomycotina</taxon>
        <taxon>Agaricomycetes</taxon>
        <taxon>Agaricomycetidae</taxon>
        <taxon>Agaricales</taxon>
        <taxon>Agaricineae</taxon>
        <taxon>Psathyrellaceae</taxon>
        <taxon>Ephemerocybe</taxon>
    </lineage>
</organism>
<comment type="caution">
    <text evidence="2">The sequence shown here is derived from an EMBL/GenBank/DDBJ whole genome shotgun (WGS) entry which is preliminary data.</text>
</comment>
<feature type="region of interest" description="Disordered" evidence="1">
    <location>
        <begin position="16"/>
        <end position="89"/>
    </location>
</feature>
<dbReference type="AlphaFoldDB" id="A0A8H6ICJ1"/>
<name>A0A8H6ICJ1_9AGAR</name>
<dbReference type="EMBL" id="JACGCI010000008">
    <property type="protein sequence ID" value="KAF6761984.1"/>
    <property type="molecule type" value="Genomic_DNA"/>
</dbReference>
<evidence type="ECO:0000313" key="2">
    <source>
        <dbReference type="EMBL" id="KAF6761984.1"/>
    </source>
</evidence>
<dbReference type="Proteomes" id="UP000521943">
    <property type="component" value="Unassembled WGS sequence"/>
</dbReference>
<evidence type="ECO:0000313" key="3">
    <source>
        <dbReference type="Proteomes" id="UP000521943"/>
    </source>
</evidence>